<organism evidence="2 3">
    <name type="scientific">Leishmania donovani</name>
    <dbReference type="NCBI Taxonomy" id="5661"/>
    <lineage>
        <taxon>Eukaryota</taxon>
        <taxon>Discoba</taxon>
        <taxon>Euglenozoa</taxon>
        <taxon>Kinetoplastea</taxon>
        <taxon>Metakinetoplastina</taxon>
        <taxon>Trypanosomatida</taxon>
        <taxon>Trypanosomatidae</taxon>
        <taxon>Leishmaniinae</taxon>
        <taxon>Leishmania</taxon>
    </lineage>
</organism>
<name>A0A504X4C2_LEIDO</name>
<evidence type="ECO:0000256" key="1">
    <source>
        <dbReference type="SAM" id="MobiDB-lite"/>
    </source>
</evidence>
<feature type="compositionally biased region" description="Basic and acidic residues" evidence="1">
    <location>
        <begin position="180"/>
        <end position="193"/>
    </location>
</feature>
<gene>
    <name evidence="2" type="ORF">CGC20_37065</name>
</gene>
<feature type="region of interest" description="Disordered" evidence="1">
    <location>
        <begin position="732"/>
        <end position="845"/>
    </location>
</feature>
<dbReference type="EMBL" id="RHLD01000062">
    <property type="protein sequence ID" value="TPP43961.1"/>
    <property type="molecule type" value="Genomic_DNA"/>
</dbReference>
<reference evidence="3" key="1">
    <citation type="submission" date="2019-02" db="EMBL/GenBank/DDBJ databases">
        <title>FDA dAtabase for Regulatory Grade micrObial Sequences (FDA-ARGOS): Supporting development and validation of Infectious Disease Dx tests.</title>
        <authorList>
            <person name="Duncan R."/>
            <person name="Fisher C."/>
            <person name="Tallon L."/>
            <person name="Sadzewicz L."/>
            <person name="Sengamalay N."/>
            <person name="Ott S."/>
            <person name="Godinez A."/>
            <person name="Nagaraj S."/>
            <person name="Vavikolanu K."/>
            <person name="Vyas G."/>
            <person name="Nadendla S."/>
            <person name="Aluvathingal J."/>
            <person name="Sichtig H."/>
        </authorList>
    </citation>
    <scope>NUCLEOTIDE SEQUENCE [LARGE SCALE GENOMIC DNA]</scope>
    <source>
        <strain evidence="3">FDAARGOS_360</strain>
    </source>
</reference>
<accession>A0A504X4C2</accession>
<evidence type="ECO:0000313" key="3">
    <source>
        <dbReference type="Proteomes" id="UP000318821"/>
    </source>
</evidence>
<protein>
    <submittedName>
        <fullName evidence="2">Uncharacterized protein</fullName>
    </submittedName>
</protein>
<comment type="caution">
    <text evidence="2">The sequence shown here is derived from an EMBL/GenBank/DDBJ whole genome shotgun (WGS) entry which is preliminary data.</text>
</comment>
<dbReference type="Proteomes" id="UP000318821">
    <property type="component" value="Unassembled WGS sequence"/>
</dbReference>
<feature type="region of interest" description="Disordered" evidence="1">
    <location>
        <begin position="179"/>
        <end position="717"/>
    </location>
</feature>
<dbReference type="AlphaFoldDB" id="A0A504X4C2"/>
<evidence type="ECO:0000313" key="2">
    <source>
        <dbReference type="EMBL" id="TPP43961.1"/>
    </source>
</evidence>
<feature type="compositionally biased region" description="Basic and acidic residues" evidence="1">
    <location>
        <begin position="810"/>
        <end position="826"/>
    </location>
</feature>
<sequence length="845" mass="87567">MAPYIALGGVGWAFQMTGWVANTACGKGVVGAVAGSADLTQWAPGPCVTRVSQAVADQYLRVRKTRRHQMFPIQTYPGFRGPWQSVPRPGAGRKLRWCGGPWVARARFQGKGGFPPRDIAWARQSATPLAAPKHPGTSVTGFHNNPAVHFRYPLPLPSLALLKVALASAVMCQGAAPRTARREASPVRGHGGDARAPVAPPRRGGRDAAGQASPKAPRDWRTGHGACVRAAVSVSAGRRPPRCVPGRGAPHRPARGEPAVAPPRRGGRDAAGQASPKAPRDWRTGHGACVRAAVSVSAGRRPPRCVPGRGAPHRPARGEPAVAPPRRGGRDAAGQASPKAPRDWRTGHGTCVRAAVSVSAGRRPPRCVPGRGAPHRPARGEPAVAPPRRGGRDAAGQASPKAPRDWRTGHGACVRAAVSVSAGRRPPRCVPGRGAPHRPARGEPAVAPPRRGGRDAAGQASPKAPRDWRTGHGACVRAAVSVSAGRRPPRCVPGRGAPHRPARGEPAVAPPRRGGRDAAGQASPKAPRDWRTGHGACVRAAVSVSAGRRPPRCVPGRGAPHRPARGEPAVAPPRRGGRDAAGQASPKAPRDWRTGHGACVRAAVSVSAGRRPPRCVPGRGAPHRPARGEPAVAPPRRGGRDAAGQASPKAPRDWRTGHGACVRAAVSVSAGRRPPRCVPGRGAPHRPARGEPAVAPPRRGGRDAAGQASPKAPRDWRTGHGACVRAAVSVSAGRRPPRCVPGRGAPHRPARGEPAVAPPRRGGRDAAGQASPKAPRDWRTGHGACVRAAVSVSAGRRPPRVCQGAAPRTARREASPVRGHGGDARARARRTSAPRMRAVGVTAFN</sequence>
<proteinExistence type="predicted"/>